<evidence type="ECO:0000313" key="2">
    <source>
        <dbReference type="EMBL" id="CAB3256949.1"/>
    </source>
</evidence>
<sequence>TTRLFIPSYCPKVRLLLEKNQSDVKVICLILGFYEKILPRLERGNILEQVIPTLLAMRLSDPDIINRVVSTGLGQWFFGSNNSANTDSNFLRVVSSFPGRRLSDNTLMTPKIRIAQSCSSSPGGTPGGTSGLCPRVDTPASDHKSAEVQL</sequence>
<name>A0A8S1BDA2_ARCPL</name>
<dbReference type="Proteomes" id="UP000494256">
    <property type="component" value="Unassembled WGS sequence"/>
</dbReference>
<dbReference type="AlphaFoldDB" id="A0A8S1BDA2"/>
<reference evidence="2 3" key="1">
    <citation type="submission" date="2020-04" db="EMBL/GenBank/DDBJ databases">
        <authorList>
            <person name="Wallbank WR R."/>
            <person name="Pardo Diaz C."/>
            <person name="Kozak K."/>
            <person name="Martin S."/>
            <person name="Jiggins C."/>
            <person name="Moest M."/>
            <person name="Warren A I."/>
            <person name="Byers J.R.P. K."/>
            <person name="Montejo-Kovacevich G."/>
            <person name="Yen C E."/>
        </authorList>
    </citation>
    <scope>NUCLEOTIDE SEQUENCE [LARGE SCALE GENOMIC DNA]</scope>
</reference>
<gene>
    <name evidence="2" type="ORF">APLA_LOCUS15789</name>
</gene>
<comment type="caution">
    <text evidence="2">The sequence shown here is derived from an EMBL/GenBank/DDBJ whole genome shotgun (WGS) entry which is preliminary data.</text>
</comment>
<feature type="region of interest" description="Disordered" evidence="1">
    <location>
        <begin position="116"/>
        <end position="150"/>
    </location>
</feature>
<proteinExistence type="predicted"/>
<evidence type="ECO:0000313" key="3">
    <source>
        <dbReference type="Proteomes" id="UP000494256"/>
    </source>
</evidence>
<evidence type="ECO:0000256" key="1">
    <source>
        <dbReference type="SAM" id="MobiDB-lite"/>
    </source>
</evidence>
<protein>
    <submittedName>
        <fullName evidence="2">Uncharacterized protein</fullName>
    </submittedName>
</protein>
<feature type="compositionally biased region" description="Basic and acidic residues" evidence="1">
    <location>
        <begin position="140"/>
        <end position="150"/>
    </location>
</feature>
<feature type="non-terminal residue" evidence="2">
    <location>
        <position position="1"/>
    </location>
</feature>
<dbReference type="EMBL" id="CADEBD010000508">
    <property type="protein sequence ID" value="CAB3256949.1"/>
    <property type="molecule type" value="Genomic_DNA"/>
</dbReference>
<organism evidence="2 3">
    <name type="scientific">Arctia plantaginis</name>
    <name type="common">Wood tiger moth</name>
    <name type="synonym">Phalaena plantaginis</name>
    <dbReference type="NCBI Taxonomy" id="874455"/>
    <lineage>
        <taxon>Eukaryota</taxon>
        <taxon>Metazoa</taxon>
        <taxon>Ecdysozoa</taxon>
        <taxon>Arthropoda</taxon>
        <taxon>Hexapoda</taxon>
        <taxon>Insecta</taxon>
        <taxon>Pterygota</taxon>
        <taxon>Neoptera</taxon>
        <taxon>Endopterygota</taxon>
        <taxon>Lepidoptera</taxon>
        <taxon>Glossata</taxon>
        <taxon>Ditrysia</taxon>
        <taxon>Noctuoidea</taxon>
        <taxon>Erebidae</taxon>
        <taxon>Arctiinae</taxon>
        <taxon>Arctia</taxon>
    </lineage>
</organism>
<dbReference type="OrthoDB" id="7021113at2759"/>
<accession>A0A8S1BDA2</accession>